<dbReference type="EMBL" id="HBFX01027185">
    <property type="protein sequence ID" value="CAD8963849.1"/>
    <property type="molecule type" value="Transcribed_RNA"/>
</dbReference>
<feature type="transmembrane region" description="Helical" evidence="1">
    <location>
        <begin position="77"/>
        <end position="99"/>
    </location>
</feature>
<protein>
    <recommendedName>
        <fullName evidence="3">TIR domain-containing protein</fullName>
    </recommendedName>
</protein>
<evidence type="ECO:0008006" key="3">
    <source>
        <dbReference type="Google" id="ProtNLM"/>
    </source>
</evidence>
<keyword evidence="1" id="KW-0472">Membrane</keyword>
<dbReference type="AlphaFoldDB" id="A0A7S1E1T8"/>
<evidence type="ECO:0000256" key="1">
    <source>
        <dbReference type="SAM" id="Phobius"/>
    </source>
</evidence>
<organism evidence="2">
    <name type="scientific">Hemiselmis andersenii</name>
    <name type="common">Cryptophyte alga</name>
    <dbReference type="NCBI Taxonomy" id="464988"/>
    <lineage>
        <taxon>Eukaryota</taxon>
        <taxon>Cryptophyceae</taxon>
        <taxon>Cryptomonadales</taxon>
        <taxon>Hemiselmidaceae</taxon>
        <taxon>Hemiselmis</taxon>
    </lineage>
</organism>
<keyword evidence="1" id="KW-0812">Transmembrane</keyword>
<dbReference type="InterPro" id="IPR035897">
    <property type="entry name" value="Toll_tir_struct_dom_sf"/>
</dbReference>
<reference evidence="2" key="1">
    <citation type="submission" date="2021-01" db="EMBL/GenBank/DDBJ databases">
        <authorList>
            <person name="Corre E."/>
            <person name="Pelletier E."/>
            <person name="Niang G."/>
            <person name="Scheremetjew M."/>
            <person name="Finn R."/>
            <person name="Kale V."/>
            <person name="Holt S."/>
            <person name="Cochrane G."/>
            <person name="Meng A."/>
            <person name="Brown T."/>
            <person name="Cohen L."/>
        </authorList>
    </citation>
    <scope>NUCLEOTIDE SEQUENCE</scope>
    <source>
        <strain evidence="2">CCMP644</strain>
    </source>
</reference>
<feature type="transmembrane region" description="Helical" evidence="1">
    <location>
        <begin position="111"/>
        <end position="131"/>
    </location>
</feature>
<proteinExistence type="predicted"/>
<accession>A0A7S1E1T8</accession>
<gene>
    <name evidence="2" type="ORF">HAND00432_LOCUS16459</name>
</gene>
<keyword evidence="1" id="KW-1133">Transmembrane helix</keyword>
<sequence>MGSEEEGRELEEGLEMRGLRVQDAVNLSLWASSRGSPQTFEQTVRVDVCGSFLSHSWHDNAKVKVGQLRLHLMLHKVYAAASVMALLLALQLLPVGFMIQGLIDSQQAPVWFWPSVGALGLGALVVLWANWTGVYLPARWGPWWSTKETVWLDKSCIDQTSDKTKQAGIARLKDYLAKCDTMVVLLGKTYFNRLWCTYELACFCRMHGQEELDDKLKFVSLEWGWFERLAWLFGCGRVRLSKSEHELLANYSCRDASCFMPKDRGTVLARIREEWGSEEEFDGFVRREFPKLVLKGKERFMWRPVRVLKETLDLLF</sequence>
<name>A0A7S1E1T8_HEMAN</name>
<evidence type="ECO:0000313" key="2">
    <source>
        <dbReference type="EMBL" id="CAD8963849.1"/>
    </source>
</evidence>
<dbReference type="Gene3D" id="3.40.50.10140">
    <property type="entry name" value="Toll/interleukin-1 receptor homology (TIR) domain"/>
    <property type="match status" value="1"/>
</dbReference>